<dbReference type="InterPro" id="IPR002711">
    <property type="entry name" value="HNH"/>
</dbReference>
<dbReference type="Gene3D" id="1.10.30.50">
    <property type="match status" value="1"/>
</dbReference>
<sequence>MTKITNVPLPTKSKFLLLFERDQGRCVYCGMDLKADYDRFMMATEDHLVPTSKGGGKAIENLILSCTVCNRLKGHFVPEPAIDPVADKRKYIAAVRAHIMIRRSERLKEFMQVTHPGQIEYQ</sequence>
<keyword evidence="3" id="KW-1185">Reference proteome</keyword>
<accession>A0A2T5MB07</accession>
<evidence type="ECO:0000259" key="1">
    <source>
        <dbReference type="SMART" id="SM00507"/>
    </source>
</evidence>
<evidence type="ECO:0000313" key="3">
    <source>
        <dbReference type="Proteomes" id="UP000244248"/>
    </source>
</evidence>
<organism evidence="2 3">
    <name type="scientific">Stenotrophobium rhamnosiphilum</name>
    <dbReference type="NCBI Taxonomy" id="2029166"/>
    <lineage>
        <taxon>Bacteria</taxon>
        <taxon>Pseudomonadati</taxon>
        <taxon>Pseudomonadota</taxon>
        <taxon>Gammaproteobacteria</taxon>
        <taxon>Nevskiales</taxon>
        <taxon>Nevskiaceae</taxon>
        <taxon>Stenotrophobium</taxon>
    </lineage>
</organism>
<gene>
    <name evidence="2" type="ORF">CJD38_18145</name>
</gene>
<dbReference type="PANTHER" id="PTHR33877">
    <property type="entry name" value="SLL1193 PROTEIN"/>
    <property type="match status" value="1"/>
</dbReference>
<reference evidence="2 3" key="1">
    <citation type="submission" date="2018-04" db="EMBL/GenBank/DDBJ databases">
        <title>Novel species isolated from glacier.</title>
        <authorList>
            <person name="Liu Q."/>
            <person name="Xin Y.-H."/>
        </authorList>
    </citation>
    <scope>NUCLEOTIDE SEQUENCE [LARGE SCALE GENOMIC DNA]</scope>
    <source>
        <strain evidence="2 3">GT1R17</strain>
    </source>
</reference>
<dbReference type="Pfam" id="PF01844">
    <property type="entry name" value="HNH"/>
    <property type="match status" value="1"/>
</dbReference>
<evidence type="ECO:0000313" key="2">
    <source>
        <dbReference type="EMBL" id="PTU27728.1"/>
    </source>
</evidence>
<dbReference type="RefSeq" id="WP_107941893.1">
    <property type="nucleotide sequence ID" value="NZ_QANS01000012.1"/>
</dbReference>
<dbReference type="AlphaFoldDB" id="A0A2T5MB07"/>
<dbReference type="PANTHER" id="PTHR33877:SF2">
    <property type="entry name" value="OS07G0170200 PROTEIN"/>
    <property type="match status" value="1"/>
</dbReference>
<dbReference type="OrthoDB" id="9802901at2"/>
<protein>
    <recommendedName>
        <fullName evidence="1">HNH nuclease domain-containing protein</fullName>
    </recommendedName>
</protein>
<dbReference type="SMART" id="SM00507">
    <property type="entry name" value="HNHc"/>
    <property type="match status" value="1"/>
</dbReference>
<comment type="caution">
    <text evidence="2">The sequence shown here is derived from an EMBL/GenBank/DDBJ whole genome shotgun (WGS) entry which is preliminary data.</text>
</comment>
<dbReference type="Proteomes" id="UP000244248">
    <property type="component" value="Unassembled WGS sequence"/>
</dbReference>
<name>A0A2T5MB07_9GAMM</name>
<dbReference type="InterPro" id="IPR003615">
    <property type="entry name" value="HNH_nuc"/>
</dbReference>
<dbReference type="InterPro" id="IPR052892">
    <property type="entry name" value="NA-targeting_endonuclease"/>
</dbReference>
<proteinExistence type="predicted"/>
<feature type="domain" description="HNH nuclease" evidence="1">
    <location>
        <begin position="13"/>
        <end position="71"/>
    </location>
</feature>
<dbReference type="CDD" id="cd00085">
    <property type="entry name" value="HNHc"/>
    <property type="match status" value="1"/>
</dbReference>
<dbReference type="EMBL" id="QANS01000012">
    <property type="protein sequence ID" value="PTU27728.1"/>
    <property type="molecule type" value="Genomic_DNA"/>
</dbReference>